<accession>A0AAN7UQD3</accession>
<feature type="compositionally biased region" description="Basic and acidic residues" evidence="1">
    <location>
        <begin position="69"/>
        <end position="79"/>
    </location>
</feature>
<reference evidence="2 3" key="1">
    <citation type="submission" date="2023-10" db="EMBL/GenBank/DDBJ databases">
        <title>Draft genome sequence of Xylaria bambusicola isolate GMP-LS, the root and basal stem rot pathogen of sugarcane in Indonesia.</title>
        <authorList>
            <person name="Selvaraj P."/>
            <person name="Muralishankar V."/>
            <person name="Muruganantham S."/>
            <person name="Sp S."/>
            <person name="Haryani S."/>
            <person name="Lau K.J.X."/>
            <person name="Naqvi N.I."/>
        </authorList>
    </citation>
    <scope>NUCLEOTIDE SEQUENCE [LARGE SCALE GENOMIC DNA]</scope>
    <source>
        <strain evidence="2">GMP-LS</strain>
    </source>
</reference>
<feature type="region of interest" description="Disordered" evidence="1">
    <location>
        <begin position="15"/>
        <end position="79"/>
    </location>
</feature>
<organism evidence="2 3">
    <name type="scientific">Xylaria bambusicola</name>
    <dbReference type="NCBI Taxonomy" id="326684"/>
    <lineage>
        <taxon>Eukaryota</taxon>
        <taxon>Fungi</taxon>
        <taxon>Dikarya</taxon>
        <taxon>Ascomycota</taxon>
        <taxon>Pezizomycotina</taxon>
        <taxon>Sordariomycetes</taxon>
        <taxon>Xylariomycetidae</taxon>
        <taxon>Xylariales</taxon>
        <taxon>Xylariaceae</taxon>
        <taxon>Xylaria</taxon>
    </lineage>
</organism>
<proteinExistence type="predicted"/>
<name>A0AAN7UQD3_9PEZI</name>
<evidence type="ECO:0000313" key="3">
    <source>
        <dbReference type="Proteomes" id="UP001305414"/>
    </source>
</evidence>
<dbReference type="EMBL" id="JAWHQM010000017">
    <property type="protein sequence ID" value="KAK5630753.1"/>
    <property type="molecule type" value="Genomic_DNA"/>
</dbReference>
<comment type="caution">
    <text evidence="2">The sequence shown here is derived from an EMBL/GenBank/DDBJ whole genome shotgun (WGS) entry which is preliminary data.</text>
</comment>
<evidence type="ECO:0000256" key="1">
    <source>
        <dbReference type="SAM" id="MobiDB-lite"/>
    </source>
</evidence>
<dbReference type="Proteomes" id="UP001305414">
    <property type="component" value="Unassembled WGS sequence"/>
</dbReference>
<protein>
    <submittedName>
        <fullName evidence="2">Uncharacterized protein</fullName>
    </submittedName>
</protein>
<keyword evidence="3" id="KW-1185">Reference proteome</keyword>
<dbReference type="AlphaFoldDB" id="A0AAN7UQD3"/>
<evidence type="ECO:0000313" key="2">
    <source>
        <dbReference type="EMBL" id="KAK5630753.1"/>
    </source>
</evidence>
<sequence length="79" mass="8954">MFSKSTGQIIARMRNRTLSARLTPRSGLQVRARFSSTQAPNEPRPTGSLDVRSNTRRRFLLPDNENADGPEKCKPRKLD</sequence>
<gene>
    <name evidence="2" type="ORF">RRF57_006468</name>
</gene>